<protein>
    <submittedName>
        <fullName evidence="1">Uncharacterized protein</fullName>
    </submittedName>
</protein>
<proteinExistence type="predicted"/>
<comment type="caution">
    <text evidence="1">The sequence shown here is derived from an EMBL/GenBank/DDBJ whole genome shotgun (WGS) entry which is preliminary data.</text>
</comment>
<name>A0A2M8P2N1_9CHLR</name>
<dbReference type="AlphaFoldDB" id="A0A2M8P2N1"/>
<dbReference type="EMBL" id="PGTK01000002">
    <property type="protein sequence ID" value="PJF31805.1"/>
    <property type="molecule type" value="Genomic_DNA"/>
</dbReference>
<evidence type="ECO:0000313" key="1">
    <source>
        <dbReference type="EMBL" id="PJF31805.1"/>
    </source>
</evidence>
<organism evidence="1 2">
    <name type="scientific">Candidatus Thermofonsia Clade 1 bacterium</name>
    <dbReference type="NCBI Taxonomy" id="2364210"/>
    <lineage>
        <taxon>Bacteria</taxon>
        <taxon>Bacillati</taxon>
        <taxon>Chloroflexota</taxon>
        <taxon>Candidatus Thermofontia</taxon>
        <taxon>Candidatus Thermofonsia Clade 1</taxon>
    </lineage>
</organism>
<dbReference type="Proteomes" id="UP000228921">
    <property type="component" value="Unassembled WGS sequence"/>
</dbReference>
<evidence type="ECO:0000313" key="2">
    <source>
        <dbReference type="Proteomes" id="UP000228921"/>
    </source>
</evidence>
<sequence length="323" mass="34441">MRAAIVVHPGNLQGWFIGTVAPTGVPAFADFINGFGTPPLGTGSYRVTIAVPNTKRQIARADYNGTPLNSLSISYSTHRVGTNPNDWYINVYINTTGAPGLANCRLDFAPNAGPIGSWITHNATGASNGWYSTCAPSLMNVSFATVLSTFPSAVLRSPFVAGAPSIVFNMGDTAASYVNYDGAIDAISINGTTWDFELVGPAAGSIDFFNSGDCRVDPRPGDRLAICCEANRIVVYGVANNSRGFLLSTFDFEDLVKAGSRGIYIDRRQDGVISASMSKSENMWVAWNGGQYNATGQPNQGFAKLVRCPLPSSVIELLKQRSE</sequence>
<reference evidence="1 2" key="1">
    <citation type="submission" date="2017-11" db="EMBL/GenBank/DDBJ databases">
        <title>Evolution of Phototrophy in the Chloroflexi Phylum Driven by Horizontal Gene Transfer.</title>
        <authorList>
            <person name="Ward L.M."/>
            <person name="Hemp J."/>
            <person name="Shih P.M."/>
            <person name="Mcglynn S.E."/>
            <person name="Fischer W."/>
        </authorList>
    </citation>
    <scope>NUCLEOTIDE SEQUENCE [LARGE SCALE GENOMIC DNA]</scope>
    <source>
        <strain evidence="1">CP2_2F</strain>
    </source>
</reference>
<accession>A0A2M8P2N1</accession>
<gene>
    <name evidence="1" type="ORF">CUN51_02355</name>
</gene>